<comment type="cofactor">
    <cofactor evidence="1">
        <name>[4Fe-4S] cluster</name>
        <dbReference type="ChEBI" id="CHEBI:49883"/>
    </cofactor>
</comment>
<dbReference type="SFLD" id="SFLDG01067">
    <property type="entry name" value="SPASM/twitch_domain_containing"/>
    <property type="match status" value="1"/>
</dbReference>
<gene>
    <name evidence="8" type="ORF">OHM77_08700</name>
</gene>
<proteinExistence type="predicted"/>
<evidence type="ECO:0000256" key="4">
    <source>
        <dbReference type="ARBA" id="ARBA00022723"/>
    </source>
</evidence>
<dbReference type="PROSITE" id="PS01305">
    <property type="entry name" value="MOAA_NIFB_PQQE"/>
    <property type="match status" value="1"/>
</dbReference>
<dbReference type="InterPro" id="IPR023885">
    <property type="entry name" value="4Fe4S-binding_SPASM_dom"/>
</dbReference>
<dbReference type="AlphaFoldDB" id="A0AA49FJQ5"/>
<dbReference type="PANTHER" id="PTHR43273:SF8">
    <property type="entry name" value="RADICAL SAM DOMAIN PROTEIN"/>
    <property type="match status" value="1"/>
</dbReference>
<keyword evidence="2" id="KW-0004">4Fe-4S</keyword>
<keyword evidence="5" id="KW-0408">Iron</keyword>
<sequence length="458" mass="50587">MWRDFHLIPDADTDILFVPATYRLFRVPKSEGRTLSAFLAGDLEALPAGPVSQAIAAEATKAAAADTDKAPRPWGETDSLCLYVAHDCNLDCTYCYNHRGRDTHPGLMMDPKVAEAAFRRFFVAPGRDYAVAFYGGEPLLNFRAIKAIVALGRRLEAERHIRIAFSITTNGTLLNREIEDFLHKEFLSITVSVDGPQDIHDLHRQGRKGGSYARIMANMARLKARGGPRLTLKGTLAREGVERYRESLEHLERLGTDGAVLTPVDLSCESEARLSDADFERFVAQHEALNGAAIDSGLDGGGYLPEEAINVVANLLTKRKLRRHCNAGRDLALAADGSLYACHGLVGRPEFHMGKVDGDDQDDFRRVRAIFAGLDVDKLPECATCWARYFCGGSCYANAYTATGTVTRPDLRHCLLVKRCAETVIRRFLVSAAQEATRKPLYASMRRFIGTDRDVAHA</sequence>
<evidence type="ECO:0000256" key="2">
    <source>
        <dbReference type="ARBA" id="ARBA00022485"/>
    </source>
</evidence>
<evidence type="ECO:0000259" key="7">
    <source>
        <dbReference type="PROSITE" id="PS51918"/>
    </source>
</evidence>
<dbReference type="SFLD" id="SFLDG01384">
    <property type="entry name" value="thioether_bond_formation_requi"/>
    <property type="match status" value="1"/>
</dbReference>
<dbReference type="SUPFAM" id="SSF102114">
    <property type="entry name" value="Radical SAM enzymes"/>
    <property type="match status" value="1"/>
</dbReference>
<keyword evidence="6" id="KW-0411">Iron-sulfur</keyword>
<dbReference type="NCBIfam" id="TIGR04085">
    <property type="entry name" value="rSAM_more_4Fe4S"/>
    <property type="match status" value="1"/>
</dbReference>
<dbReference type="PANTHER" id="PTHR43273">
    <property type="entry name" value="ANAEROBIC SULFATASE-MATURATING ENZYME HOMOLOG ASLB-RELATED"/>
    <property type="match status" value="1"/>
</dbReference>
<dbReference type="Pfam" id="PF04055">
    <property type="entry name" value="Radical_SAM"/>
    <property type="match status" value="1"/>
</dbReference>
<reference evidence="8" key="1">
    <citation type="journal article" date="2023" name="Nat. Microbiol.">
        <title>Enrichment and characterization of a nitric oxide-reducing microbial community in a continuous bioreactor.</title>
        <authorList>
            <person name="Garrido-Amador P."/>
            <person name="Stortenbeker N."/>
            <person name="Wessels H.J.C.T."/>
            <person name="Speth D.R."/>
            <person name="Garcia-Heredia I."/>
            <person name="Kartal B."/>
        </authorList>
    </citation>
    <scope>NUCLEOTIDE SEQUENCE</scope>
    <source>
        <strain evidence="8">MAG1</strain>
    </source>
</reference>
<evidence type="ECO:0000256" key="6">
    <source>
        <dbReference type="ARBA" id="ARBA00023014"/>
    </source>
</evidence>
<dbReference type="Gene3D" id="3.20.20.70">
    <property type="entry name" value="Aldolase class I"/>
    <property type="match status" value="1"/>
</dbReference>
<dbReference type="InterPro" id="IPR023867">
    <property type="entry name" value="Sulphatase_maturase_rSAM"/>
</dbReference>
<dbReference type="InterPro" id="IPR007197">
    <property type="entry name" value="rSAM"/>
</dbReference>
<dbReference type="SFLD" id="SFLDG01386">
    <property type="entry name" value="main_SPASM_domain-containing"/>
    <property type="match status" value="1"/>
</dbReference>
<dbReference type="SFLD" id="SFLDS00029">
    <property type="entry name" value="Radical_SAM"/>
    <property type="match status" value="1"/>
</dbReference>
<dbReference type="InterPro" id="IPR000385">
    <property type="entry name" value="MoaA_NifB_PqqE_Fe-S-bd_CS"/>
</dbReference>
<evidence type="ECO:0000256" key="5">
    <source>
        <dbReference type="ARBA" id="ARBA00023004"/>
    </source>
</evidence>
<accession>A0AA49FJQ5</accession>
<dbReference type="EMBL" id="CP107246">
    <property type="protein sequence ID" value="WIM04778.1"/>
    <property type="molecule type" value="Genomic_DNA"/>
</dbReference>
<name>A0AA49FJQ5_9PROT</name>
<evidence type="ECO:0000313" key="8">
    <source>
        <dbReference type="EMBL" id="WIM04778.1"/>
    </source>
</evidence>
<dbReference type="GO" id="GO:0016491">
    <property type="term" value="F:oxidoreductase activity"/>
    <property type="evidence" value="ECO:0007669"/>
    <property type="project" value="InterPro"/>
</dbReference>
<keyword evidence="4" id="KW-0479">Metal-binding</keyword>
<evidence type="ECO:0000256" key="1">
    <source>
        <dbReference type="ARBA" id="ARBA00001966"/>
    </source>
</evidence>
<dbReference type="CDD" id="cd01335">
    <property type="entry name" value="Radical_SAM"/>
    <property type="match status" value="1"/>
</dbReference>
<feature type="domain" description="Radical SAM core" evidence="7">
    <location>
        <begin position="74"/>
        <end position="292"/>
    </location>
</feature>
<dbReference type="GO" id="GO:0046872">
    <property type="term" value="F:metal ion binding"/>
    <property type="evidence" value="ECO:0007669"/>
    <property type="project" value="UniProtKB-KW"/>
</dbReference>
<protein>
    <submittedName>
        <fullName evidence="8">Radical SAM protein</fullName>
    </submittedName>
</protein>
<dbReference type="KEGG" id="npv:OHM77_08700"/>
<dbReference type="InterPro" id="IPR013785">
    <property type="entry name" value="Aldolase_TIM"/>
</dbReference>
<organism evidence="8">
    <name type="scientific">Candidatus Nitricoxidivorans perseverans</name>
    <dbReference type="NCBI Taxonomy" id="2975601"/>
    <lineage>
        <taxon>Bacteria</taxon>
        <taxon>Pseudomonadati</taxon>
        <taxon>Pseudomonadota</taxon>
        <taxon>Betaproteobacteria</taxon>
        <taxon>Nitrosomonadales</taxon>
        <taxon>Sterolibacteriaceae</taxon>
        <taxon>Candidatus Nitricoxidivorans</taxon>
    </lineage>
</organism>
<dbReference type="Proteomes" id="UP001234916">
    <property type="component" value="Chromosome"/>
</dbReference>
<dbReference type="InterPro" id="IPR058240">
    <property type="entry name" value="rSAM_sf"/>
</dbReference>
<keyword evidence="3" id="KW-0949">S-adenosyl-L-methionine</keyword>
<evidence type="ECO:0000256" key="3">
    <source>
        <dbReference type="ARBA" id="ARBA00022691"/>
    </source>
</evidence>
<dbReference type="PROSITE" id="PS51918">
    <property type="entry name" value="RADICAL_SAM"/>
    <property type="match status" value="1"/>
</dbReference>
<dbReference type="GO" id="GO:0051539">
    <property type="term" value="F:4 iron, 4 sulfur cluster binding"/>
    <property type="evidence" value="ECO:0007669"/>
    <property type="project" value="UniProtKB-KW"/>
</dbReference>